<evidence type="ECO:0000313" key="1">
    <source>
        <dbReference type="EMBL" id="GAA0680933.1"/>
    </source>
</evidence>
<keyword evidence="2" id="KW-1185">Reference proteome</keyword>
<accession>A0AAV3TEG8</accession>
<dbReference type="AlphaFoldDB" id="A0AAV3TEG8"/>
<name>A0AAV3TEG8_9EURY</name>
<dbReference type="Gene3D" id="3.40.50.10330">
    <property type="entry name" value="Probable inorganic polyphosphate/atp-NAD kinase, domain 1"/>
    <property type="match status" value="1"/>
</dbReference>
<dbReference type="GO" id="GO:0003951">
    <property type="term" value="F:NAD+ kinase activity"/>
    <property type="evidence" value="ECO:0007669"/>
    <property type="project" value="InterPro"/>
</dbReference>
<dbReference type="EMBL" id="BAAADV010000007">
    <property type="protein sequence ID" value="GAA0680933.1"/>
    <property type="molecule type" value="Genomic_DNA"/>
</dbReference>
<gene>
    <name evidence="1" type="ORF">GCM10009020_32360</name>
</gene>
<dbReference type="GO" id="GO:0019674">
    <property type="term" value="P:NAD+ metabolic process"/>
    <property type="evidence" value="ECO:0007669"/>
    <property type="project" value="InterPro"/>
</dbReference>
<dbReference type="InterPro" id="IPR017437">
    <property type="entry name" value="ATP-NAD_kinase_PpnK-typ_C"/>
</dbReference>
<dbReference type="GO" id="GO:0006741">
    <property type="term" value="P:NADP+ biosynthetic process"/>
    <property type="evidence" value="ECO:0007669"/>
    <property type="project" value="TreeGrafter"/>
</dbReference>
<keyword evidence="1" id="KW-0418">Kinase</keyword>
<dbReference type="Proteomes" id="UP001500420">
    <property type="component" value="Unassembled WGS sequence"/>
</dbReference>
<organism evidence="1 2">
    <name type="scientific">Natronoarchaeum mannanilyticum</name>
    <dbReference type="NCBI Taxonomy" id="926360"/>
    <lineage>
        <taxon>Archaea</taxon>
        <taxon>Methanobacteriati</taxon>
        <taxon>Methanobacteriota</taxon>
        <taxon>Stenosarchaea group</taxon>
        <taxon>Halobacteria</taxon>
        <taxon>Halobacteriales</taxon>
        <taxon>Natronoarchaeaceae</taxon>
    </lineage>
</organism>
<dbReference type="InterPro" id="IPR016064">
    <property type="entry name" value="NAD/diacylglycerol_kinase_sf"/>
</dbReference>
<keyword evidence="1" id="KW-0808">Transferase</keyword>
<protein>
    <submittedName>
        <fullName evidence="1">NAD(+)/NADH kinase</fullName>
    </submittedName>
</protein>
<dbReference type="SUPFAM" id="SSF111331">
    <property type="entry name" value="NAD kinase/diacylglycerol kinase-like"/>
    <property type="match status" value="1"/>
</dbReference>
<dbReference type="Pfam" id="PF20143">
    <property type="entry name" value="NAD_kinase_C"/>
    <property type="match status" value="1"/>
</dbReference>
<sequence length="262" mass="27104">MCPDSYPAAMESIGILAESDDADGRGAPGTSAIAERVAAAGAESVVGDAEDLLDRSLDAVVARGERGVLEFARRNAAVPILPVDAGRGVRSIPASALDAALPAAIDGEYEPRERTVLALTVGGERVGRAAFDAMLVTEEPAKISEYAVRADGERVARFRADGVVLATPAGSGGYGAAADGPVLAPGTGISVVPVAPFATTHDHWVLDPERGVEFTVERDEGPVELLVDDRRCRTVPPRTPVTVAVDGSLSVLVGLHSKSHWP</sequence>
<dbReference type="PANTHER" id="PTHR20275">
    <property type="entry name" value="NAD KINASE"/>
    <property type="match status" value="1"/>
</dbReference>
<dbReference type="InterPro" id="IPR017438">
    <property type="entry name" value="ATP-NAD_kinase_N"/>
</dbReference>
<evidence type="ECO:0000313" key="2">
    <source>
        <dbReference type="Proteomes" id="UP001500420"/>
    </source>
</evidence>
<proteinExistence type="predicted"/>
<dbReference type="Gene3D" id="2.60.200.30">
    <property type="entry name" value="Probable inorganic polyphosphate/atp-NAD kinase, domain 2"/>
    <property type="match status" value="1"/>
</dbReference>
<dbReference type="PANTHER" id="PTHR20275:SF0">
    <property type="entry name" value="NAD KINASE"/>
    <property type="match status" value="1"/>
</dbReference>
<reference evidence="1 2" key="1">
    <citation type="journal article" date="2019" name="Int. J. Syst. Evol. Microbiol.">
        <title>The Global Catalogue of Microorganisms (GCM) 10K type strain sequencing project: providing services to taxonomists for standard genome sequencing and annotation.</title>
        <authorList>
            <consortium name="The Broad Institute Genomics Platform"/>
            <consortium name="The Broad Institute Genome Sequencing Center for Infectious Disease"/>
            <person name="Wu L."/>
            <person name="Ma J."/>
        </authorList>
    </citation>
    <scope>NUCLEOTIDE SEQUENCE [LARGE SCALE GENOMIC DNA]</scope>
    <source>
        <strain evidence="1 2">JCM 16328</strain>
    </source>
</reference>
<comment type="caution">
    <text evidence="1">The sequence shown here is derived from an EMBL/GenBank/DDBJ whole genome shotgun (WGS) entry which is preliminary data.</text>
</comment>